<proteinExistence type="predicted"/>
<name>A0A0A0KYA7_CUCSA</name>
<evidence type="ECO:0000313" key="2">
    <source>
        <dbReference type="Proteomes" id="UP000029981"/>
    </source>
</evidence>
<reference evidence="1 2" key="2">
    <citation type="journal article" date="2009" name="PLoS ONE">
        <title>An integrated genetic and cytogenetic map of the cucumber genome.</title>
        <authorList>
            <person name="Ren Y."/>
            <person name="Zhang Z."/>
            <person name="Liu J."/>
            <person name="Staub J.E."/>
            <person name="Han Y."/>
            <person name="Cheng Z."/>
            <person name="Li X."/>
            <person name="Lu J."/>
            <person name="Miao H."/>
            <person name="Kang H."/>
            <person name="Xie B."/>
            <person name="Gu X."/>
            <person name="Wang X."/>
            <person name="Du Y."/>
            <person name="Jin W."/>
            <person name="Huang S."/>
        </authorList>
    </citation>
    <scope>NUCLEOTIDE SEQUENCE [LARGE SCALE GENOMIC DNA]</scope>
    <source>
        <strain evidence="2">cv. 9930</strain>
    </source>
</reference>
<dbReference type="Proteomes" id="UP000029981">
    <property type="component" value="Chromosome 4"/>
</dbReference>
<dbReference type="AlphaFoldDB" id="A0A0A0KYA7"/>
<sequence>MKFLFILDTISRGCFLVQGEQACSWNGTPRGDNRKLESWTKGRAVSIFLRLSLSKLPPLATTPSPPYPPEKPLCRQLVAGYSKGLMELKL</sequence>
<reference evidence="1 2" key="1">
    <citation type="journal article" date="2009" name="Nat. Genet.">
        <title>The genome of the cucumber, Cucumis sativus L.</title>
        <authorList>
            <person name="Huang S."/>
            <person name="Li R."/>
            <person name="Zhang Z."/>
            <person name="Li L."/>
            <person name="Gu X."/>
            <person name="Fan W."/>
            <person name="Lucas W.J."/>
            <person name="Wang X."/>
            <person name="Xie B."/>
            <person name="Ni P."/>
            <person name="Ren Y."/>
            <person name="Zhu H."/>
            <person name="Li J."/>
            <person name="Lin K."/>
            <person name="Jin W."/>
            <person name="Fei Z."/>
            <person name="Li G."/>
            <person name="Staub J."/>
            <person name="Kilian A."/>
            <person name="van der Vossen E.A."/>
            <person name="Wu Y."/>
            <person name="Guo J."/>
            <person name="He J."/>
            <person name="Jia Z."/>
            <person name="Ren Y."/>
            <person name="Tian G."/>
            <person name="Lu Y."/>
            <person name="Ruan J."/>
            <person name="Qian W."/>
            <person name="Wang M."/>
            <person name="Huang Q."/>
            <person name="Li B."/>
            <person name="Xuan Z."/>
            <person name="Cao J."/>
            <person name="Asan"/>
            <person name="Wu Z."/>
            <person name="Zhang J."/>
            <person name="Cai Q."/>
            <person name="Bai Y."/>
            <person name="Zhao B."/>
            <person name="Han Y."/>
            <person name="Li Y."/>
            <person name="Li X."/>
            <person name="Wang S."/>
            <person name="Shi Q."/>
            <person name="Liu S."/>
            <person name="Cho W.K."/>
            <person name="Kim J.Y."/>
            <person name="Xu Y."/>
            <person name="Heller-Uszynska K."/>
            <person name="Miao H."/>
            <person name="Cheng Z."/>
            <person name="Zhang S."/>
            <person name="Wu J."/>
            <person name="Yang Y."/>
            <person name="Kang H."/>
            <person name="Li M."/>
            <person name="Liang H."/>
            <person name="Ren X."/>
            <person name="Shi Z."/>
            <person name="Wen M."/>
            <person name="Jian M."/>
            <person name="Yang H."/>
            <person name="Zhang G."/>
            <person name="Yang Z."/>
            <person name="Chen R."/>
            <person name="Liu S."/>
            <person name="Li J."/>
            <person name="Ma L."/>
            <person name="Liu H."/>
            <person name="Zhou Y."/>
            <person name="Zhao J."/>
            <person name="Fang X."/>
            <person name="Li G."/>
            <person name="Fang L."/>
            <person name="Li Y."/>
            <person name="Liu D."/>
            <person name="Zheng H."/>
            <person name="Zhang Y."/>
            <person name="Qin N."/>
            <person name="Li Z."/>
            <person name="Yang G."/>
            <person name="Yang S."/>
            <person name="Bolund L."/>
            <person name="Kristiansen K."/>
            <person name="Zheng H."/>
            <person name="Li S."/>
            <person name="Zhang X."/>
            <person name="Yang H."/>
            <person name="Wang J."/>
            <person name="Sun R."/>
            <person name="Zhang B."/>
            <person name="Jiang S."/>
            <person name="Wang J."/>
            <person name="Du Y."/>
            <person name="Li S."/>
        </authorList>
    </citation>
    <scope>NUCLEOTIDE SEQUENCE [LARGE SCALE GENOMIC DNA]</scope>
    <source>
        <strain evidence="2">cv. 9930</strain>
    </source>
</reference>
<keyword evidence="2" id="KW-1185">Reference proteome</keyword>
<reference evidence="1 2" key="4">
    <citation type="journal article" date="2011" name="BMC Genomics">
        <title>RNA-Seq improves annotation of protein-coding genes in the cucumber genome.</title>
        <authorList>
            <person name="Li Z."/>
            <person name="Zhang Z."/>
            <person name="Yan P."/>
            <person name="Huang S."/>
            <person name="Fei Z."/>
            <person name="Lin K."/>
        </authorList>
    </citation>
    <scope>NUCLEOTIDE SEQUENCE [LARGE SCALE GENOMIC DNA]</scope>
    <source>
        <strain evidence="2">cv. 9930</strain>
    </source>
</reference>
<accession>A0A0A0KYA7</accession>
<evidence type="ECO:0000313" key="1">
    <source>
        <dbReference type="EMBL" id="KGN53377.1"/>
    </source>
</evidence>
<reference evidence="1 2" key="3">
    <citation type="journal article" date="2010" name="BMC Genomics">
        <title>Transcriptome sequencing and comparative analysis of cucumber flowers with different sex types.</title>
        <authorList>
            <person name="Guo S."/>
            <person name="Zheng Y."/>
            <person name="Joung J.G."/>
            <person name="Liu S."/>
            <person name="Zhang Z."/>
            <person name="Crasta O.R."/>
            <person name="Sobral B.W."/>
            <person name="Xu Y."/>
            <person name="Huang S."/>
            <person name="Fei Z."/>
        </authorList>
    </citation>
    <scope>NUCLEOTIDE SEQUENCE [LARGE SCALE GENOMIC DNA]</scope>
    <source>
        <strain evidence="2">cv. 9930</strain>
    </source>
</reference>
<organism evidence="1 2">
    <name type="scientific">Cucumis sativus</name>
    <name type="common">Cucumber</name>
    <dbReference type="NCBI Taxonomy" id="3659"/>
    <lineage>
        <taxon>Eukaryota</taxon>
        <taxon>Viridiplantae</taxon>
        <taxon>Streptophyta</taxon>
        <taxon>Embryophyta</taxon>
        <taxon>Tracheophyta</taxon>
        <taxon>Spermatophyta</taxon>
        <taxon>Magnoliopsida</taxon>
        <taxon>eudicotyledons</taxon>
        <taxon>Gunneridae</taxon>
        <taxon>Pentapetalae</taxon>
        <taxon>rosids</taxon>
        <taxon>fabids</taxon>
        <taxon>Cucurbitales</taxon>
        <taxon>Cucurbitaceae</taxon>
        <taxon>Benincaseae</taxon>
        <taxon>Cucumis</taxon>
    </lineage>
</organism>
<dbReference type="EMBL" id="CM002925">
    <property type="protein sequence ID" value="KGN53377.1"/>
    <property type="molecule type" value="Genomic_DNA"/>
</dbReference>
<protein>
    <submittedName>
        <fullName evidence="1">Uncharacterized protein</fullName>
    </submittedName>
</protein>
<dbReference type="Gramene" id="KGN53377">
    <property type="protein sequence ID" value="KGN53377"/>
    <property type="gene ID" value="Csa_4G050810"/>
</dbReference>
<gene>
    <name evidence="1" type="ORF">Csa_4G050810</name>
</gene>